<dbReference type="EMBL" id="CP013650">
    <property type="protein sequence ID" value="ALT00353.1"/>
    <property type="molecule type" value="Genomic_DNA"/>
</dbReference>
<feature type="domain" description="DUF7939" evidence="3">
    <location>
        <begin position="467"/>
        <end position="550"/>
    </location>
</feature>
<evidence type="ECO:0000256" key="2">
    <source>
        <dbReference type="SAM" id="Phobius"/>
    </source>
</evidence>
<keyword evidence="5" id="KW-1185">Reference proteome</keyword>
<gene>
    <name evidence="4" type="ORF">AT746_06160</name>
</gene>
<dbReference type="OrthoDB" id="5293418at2"/>
<dbReference type="STRING" id="1526571.AT746_06160"/>
<feature type="transmembrane region" description="Helical" evidence="2">
    <location>
        <begin position="425"/>
        <end position="446"/>
    </location>
</feature>
<feature type="region of interest" description="Disordered" evidence="1">
    <location>
        <begin position="382"/>
        <end position="420"/>
    </location>
</feature>
<dbReference type="PANTHER" id="PTHR40940">
    <property type="entry name" value="PROTEIN BATD-RELATED"/>
    <property type="match status" value="1"/>
</dbReference>
<feature type="compositionally biased region" description="Polar residues" evidence="1">
    <location>
        <begin position="389"/>
        <end position="420"/>
    </location>
</feature>
<keyword evidence="2" id="KW-0472">Membrane</keyword>
<name>A0A0U3B5I3_9ALTE</name>
<dbReference type="Proteomes" id="UP000068447">
    <property type="component" value="Chromosome"/>
</dbReference>
<evidence type="ECO:0000256" key="1">
    <source>
        <dbReference type="SAM" id="MobiDB-lite"/>
    </source>
</evidence>
<proteinExistence type="predicted"/>
<organism evidence="4 5">
    <name type="scientific">Lacimicrobium alkaliphilum</name>
    <dbReference type="NCBI Taxonomy" id="1526571"/>
    <lineage>
        <taxon>Bacteria</taxon>
        <taxon>Pseudomonadati</taxon>
        <taxon>Pseudomonadota</taxon>
        <taxon>Gammaproteobacteria</taxon>
        <taxon>Alteromonadales</taxon>
        <taxon>Alteromonadaceae</taxon>
        <taxon>Lacimicrobium</taxon>
    </lineage>
</organism>
<dbReference type="Pfam" id="PF13584">
    <property type="entry name" value="BatD"/>
    <property type="match status" value="2"/>
</dbReference>
<dbReference type="KEGG" id="lal:AT746_06160"/>
<accession>A0A0U3B5I3</accession>
<evidence type="ECO:0000313" key="5">
    <source>
        <dbReference type="Proteomes" id="UP000068447"/>
    </source>
</evidence>
<dbReference type="PANTHER" id="PTHR40940:SF1">
    <property type="entry name" value="PROTEIN BATD"/>
    <property type="match status" value="1"/>
</dbReference>
<evidence type="ECO:0000259" key="3">
    <source>
        <dbReference type="Pfam" id="PF25607"/>
    </source>
</evidence>
<evidence type="ECO:0000313" key="4">
    <source>
        <dbReference type="EMBL" id="ALT00353.1"/>
    </source>
</evidence>
<dbReference type="InterPro" id="IPR025738">
    <property type="entry name" value="BatD"/>
</dbReference>
<dbReference type="AlphaFoldDB" id="A0A0U3B5I3"/>
<keyword evidence="2" id="KW-0812">Transmembrane</keyword>
<dbReference type="InterPro" id="IPR057699">
    <property type="entry name" value="DUF7939"/>
</dbReference>
<reference evidence="4 5" key="1">
    <citation type="submission" date="2015-12" db="EMBL/GenBank/DDBJ databases">
        <title>Complete genome of Lacimicrobium alkaliphilum KCTC 32984.</title>
        <authorList>
            <person name="Kim S.-G."/>
            <person name="Lee Y.-J."/>
        </authorList>
    </citation>
    <scope>NUCLEOTIDE SEQUENCE [LARGE SCALE GENOMIC DNA]</scope>
    <source>
        <strain evidence="4 5">YelD216</strain>
    </source>
</reference>
<keyword evidence="2" id="KW-1133">Transmembrane helix</keyword>
<sequence>MLAATVFLSLPALADVTEVTASVDKNPAMVDEAIILEVSANDAVDNNLFDSSVLLKDFVVGRTSVSTQTQIINFDMTRTTRWTTRLIPRKAGRFTIPAFEIAGQRSEPIELMVLPASQSSANQARDIYIETEVDLNKVYLQQQIHYVAKLYLSRDLQRGSLTAPKLENADIRQIGKDKEYTEISSGQRYRVIERRFAIIPQSSGKFTIEGPIFDGEITQPSNRSYGFFNQSKPVSRVGKPIDIEVLAMPDNYRQHWLPSEYVELHQEWQSAGDQYKVGEPITRILTLTALGVVEEQLPEINSQYPDEFKSYPDQANTSTVEKDDTLVAQRRETIAIIPTQAGTLTIPEVKVAWFNTLTGQTEYATLEEQTIEVAPAQISSAEDVPLPVSSDNTDNQQQSERQQQTAPDKPQSASADENQDSPGNWWSVISILLLVLWLLTLLLWWCQSRRKPSAARIKPNTAATDDEKQLWQQLQQAIKRHDSQAVIAALTPWLCCNLGISGNLADCQQRLQDQALNEQINLLLGSRYGKTERDWQADKLITLLQTQRKTAVRSKSRPGHKLVSLKIE</sequence>
<protein>
    <recommendedName>
        <fullName evidence="3">DUF7939 domain-containing protein</fullName>
    </recommendedName>
</protein>
<dbReference type="Pfam" id="PF25607">
    <property type="entry name" value="DUF7939"/>
    <property type="match status" value="1"/>
</dbReference>